<feature type="region of interest" description="Disordered" evidence="1">
    <location>
        <begin position="1"/>
        <end position="26"/>
    </location>
</feature>
<evidence type="ECO:0000313" key="3">
    <source>
        <dbReference type="Proteomes" id="UP001321760"/>
    </source>
</evidence>
<feature type="compositionally biased region" description="Basic and acidic residues" evidence="1">
    <location>
        <begin position="115"/>
        <end position="124"/>
    </location>
</feature>
<proteinExistence type="predicted"/>
<comment type="caution">
    <text evidence="2">The sequence shown here is derived from an EMBL/GenBank/DDBJ whole genome shotgun (WGS) entry which is preliminary data.</text>
</comment>
<reference evidence="2" key="2">
    <citation type="submission" date="2023-05" db="EMBL/GenBank/DDBJ databases">
        <authorList>
            <consortium name="Lawrence Berkeley National Laboratory"/>
            <person name="Steindorff A."/>
            <person name="Hensen N."/>
            <person name="Bonometti L."/>
            <person name="Westerberg I."/>
            <person name="Brannstrom I.O."/>
            <person name="Guillou S."/>
            <person name="Cros-Aarteil S."/>
            <person name="Calhoun S."/>
            <person name="Haridas S."/>
            <person name="Kuo A."/>
            <person name="Mondo S."/>
            <person name="Pangilinan J."/>
            <person name="Riley R."/>
            <person name="Labutti K."/>
            <person name="Andreopoulos B."/>
            <person name="Lipzen A."/>
            <person name="Chen C."/>
            <person name="Yanf M."/>
            <person name="Daum C."/>
            <person name="Ng V."/>
            <person name="Clum A."/>
            <person name="Ohm R."/>
            <person name="Martin F."/>
            <person name="Silar P."/>
            <person name="Natvig D."/>
            <person name="Lalanne C."/>
            <person name="Gautier V."/>
            <person name="Ament-Velasquez S.L."/>
            <person name="Kruys A."/>
            <person name="Hutchinson M.I."/>
            <person name="Powell A.J."/>
            <person name="Barry K."/>
            <person name="Miller A.N."/>
            <person name="Grigoriev I.V."/>
            <person name="Debuchy R."/>
            <person name="Gladieux P."/>
            <person name="Thoren M.H."/>
            <person name="Johannesson H."/>
        </authorList>
    </citation>
    <scope>NUCLEOTIDE SEQUENCE</scope>
    <source>
        <strain evidence="2">PSN243</strain>
    </source>
</reference>
<accession>A0AAV9G4T0</accession>
<feature type="compositionally biased region" description="Basic and acidic residues" evidence="1">
    <location>
        <begin position="12"/>
        <end position="23"/>
    </location>
</feature>
<gene>
    <name evidence="2" type="ORF">QBC34DRAFT_417567</name>
</gene>
<feature type="compositionally biased region" description="Polar residues" evidence="1">
    <location>
        <begin position="1"/>
        <end position="11"/>
    </location>
</feature>
<dbReference type="Proteomes" id="UP001321760">
    <property type="component" value="Unassembled WGS sequence"/>
</dbReference>
<name>A0AAV9G4T0_9PEZI</name>
<dbReference type="AlphaFoldDB" id="A0AAV9G4T0"/>
<dbReference type="EMBL" id="MU865999">
    <property type="protein sequence ID" value="KAK4443100.1"/>
    <property type="molecule type" value="Genomic_DNA"/>
</dbReference>
<reference evidence="2" key="1">
    <citation type="journal article" date="2023" name="Mol. Phylogenet. Evol.">
        <title>Genome-scale phylogeny and comparative genomics of the fungal order Sordariales.</title>
        <authorList>
            <person name="Hensen N."/>
            <person name="Bonometti L."/>
            <person name="Westerberg I."/>
            <person name="Brannstrom I.O."/>
            <person name="Guillou S."/>
            <person name="Cros-Aarteil S."/>
            <person name="Calhoun S."/>
            <person name="Haridas S."/>
            <person name="Kuo A."/>
            <person name="Mondo S."/>
            <person name="Pangilinan J."/>
            <person name="Riley R."/>
            <person name="LaButti K."/>
            <person name="Andreopoulos B."/>
            <person name="Lipzen A."/>
            <person name="Chen C."/>
            <person name="Yan M."/>
            <person name="Daum C."/>
            <person name="Ng V."/>
            <person name="Clum A."/>
            <person name="Steindorff A."/>
            <person name="Ohm R.A."/>
            <person name="Martin F."/>
            <person name="Silar P."/>
            <person name="Natvig D.O."/>
            <person name="Lalanne C."/>
            <person name="Gautier V."/>
            <person name="Ament-Velasquez S.L."/>
            <person name="Kruys A."/>
            <person name="Hutchinson M.I."/>
            <person name="Powell A.J."/>
            <person name="Barry K."/>
            <person name="Miller A.N."/>
            <person name="Grigoriev I.V."/>
            <person name="Debuchy R."/>
            <person name="Gladieux P."/>
            <person name="Hiltunen Thoren M."/>
            <person name="Johannesson H."/>
        </authorList>
    </citation>
    <scope>NUCLEOTIDE SEQUENCE</scope>
    <source>
        <strain evidence="2">PSN243</strain>
    </source>
</reference>
<protein>
    <submittedName>
        <fullName evidence="2">Uncharacterized protein</fullName>
    </submittedName>
</protein>
<keyword evidence="3" id="KW-1185">Reference proteome</keyword>
<feature type="region of interest" description="Disordered" evidence="1">
    <location>
        <begin position="95"/>
        <end position="131"/>
    </location>
</feature>
<sequence>MSTSENSSFTRPKTEQEKEELSKRLQNMSKADLLKFAETLPKPTKNVYGVSFGWPESGGVWVLRNSEALSRKDLPVVKTMEEHCALLESLGATFHRNPDDCEEVRRTRSVMPTSRAEEQHDRTEAGPSEAV</sequence>
<feature type="compositionally biased region" description="Basic and acidic residues" evidence="1">
    <location>
        <begin position="96"/>
        <end position="106"/>
    </location>
</feature>
<evidence type="ECO:0000256" key="1">
    <source>
        <dbReference type="SAM" id="MobiDB-lite"/>
    </source>
</evidence>
<evidence type="ECO:0000313" key="2">
    <source>
        <dbReference type="EMBL" id="KAK4443100.1"/>
    </source>
</evidence>
<organism evidence="2 3">
    <name type="scientific">Podospora aff. communis PSN243</name>
    <dbReference type="NCBI Taxonomy" id="3040156"/>
    <lineage>
        <taxon>Eukaryota</taxon>
        <taxon>Fungi</taxon>
        <taxon>Dikarya</taxon>
        <taxon>Ascomycota</taxon>
        <taxon>Pezizomycotina</taxon>
        <taxon>Sordariomycetes</taxon>
        <taxon>Sordariomycetidae</taxon>
        <taxon>Sordariales</taxon>
        <taxon>Podosporaceae</taxon>
        <taxon>Podospora</taxon>
    </lineage>
</organism>